<protein>
    <submittedName>
        <fullName evidence="1">Uncharacterized protein</fullName>
    </submittedName>
</protein>
<proteinExistence type="predicted"/>
<dbReference type="EMBL" id="CACRTW010000004">
    <property type="protein sequence ID" value="VYT71715.1"/>
    <property type="molecule type" value="Genomic_DNA"/>
</dbReference>
<evidence type="ECO:0000313" key="1">
    <source>
        <dbReference type="EMBL" id="VYT71715.1"/>
    </source>
</evidence>
<accession>A0A6N2YXE4</accession>
<organism evidence="1">
    <name type="scientific">Collinsella aerofaciens</name>
    <dbReference type="NCBI Taxonomy" id="74426"/>
    <lineage>
        <taxon>Bacteria</taxon>
        <taxon>Bacillati</taxon>
        <taxon>Actinomycetota</taxon>
        <taxon>Coriobacteriia</taxon>
        <taxon>Coriobacteriales</taxon>
        <taxon>Coriobacteriaceae</taxon>
        <taxon>Collinsella</taxon>
    </lineage>
</organism>
<dbReference type="AlphaFoldDB" id="A0A6N2YXE4"/>
<sequence length="61" mass="6768">MGHIHLHNIVMQNYDALISSISLHFLNVIYEYSCLVKCNVVGSLPLDRGAGTKSRGRVGRL</sequence>
<reference evidence="1" key="1">
    <citation type="submission" date="2019-11" db="EMBL/GenBank/DDBJ databases">
        <authorList>
            <person name="Feng L."/>
        </authorList>
    </citation>
    <scope>NUCLEOTIDE SEQUENCE</scope>
    <source>
        <strain evidence="1">CaerofaciensLFYP39</strain>
    </source>
</reference>
<gene>
    <name evidence="1" type="ORF">CALFYP39_00406</name>
</gene>
<name>A0A6N2YXE4_9ACTN</name>